<reference evidence="8" key="1">
    <citation type="submission" date="2024-02" db="UniProtKB">
        <authorList>
            <consortium name="WormBaseParasite"/>
        </authorList>
    </citation>
    <scope>IDENTIFICATION</scope>
</reference>
<proteinExistence type="inferred from homology"/>
<comment type="subcellular location">
    <subcellularLocation>
        <location evidence="1">Membrane</location>
        <topology evidence="1">Multi-pass membrane protein</topology>
    </subcellularLocation>
</comment>
<accession>A0AAF3F6W6</accession>
<evidence type="ECO:0000256" key="6">
    <source>
        <dbReference type="SAM" id="Phobius"/>
    </source>
</evidence>
<feature type="transmembrane region" description="Helical" evidence="6">
    <location>
        <begin position="137"/>
        <end position="159"/>
    </location>
</feature>
<evidence type="ECO:0000256" key="3">
    <source>
        <dbReference type="ARBA" id="ARBA00022692"/>
    </source>
</evidence>
<dbReference type="PANTHER" id="PTHR22945">
    <property type="entry name" value="SERPENTINE RECEPTOR, CLASS D DELTA"/>
    <property type="match status" value="1"/>
</dbReference>
<name>A0AAF3F6W6_9BILA</name>
<feature type="transmembrane region" description="Helical" evidence="6">
    <location>
        <begin position="16"/>
        <end position="43"/>
    </location>
</feature>
<feature type="transmembrane region" description="Helical" evidence="6">
    <location>
        <begin position="49"/>
        <end position="70"/>
    </location>
</feature>
<dbReference type="Proteomes" id="UP000887575">
    <property type="component" value="Unassembled WGS sequence"/>
</dbReference>
<feature type="transmembrane region" description="Helical" evidence="6">
    <location>
        <begin position="193"/>
        <end position="215"/>
    </location>
</feature>
<keyword evidence="3 6" id="KW-0812">Transmembrane</keyword>
<comment type="similarity">
    <text evidence="2">Belongs to the nematode receptor-like protein srd family.</text>
</comment>
<evidence type="ECO:0000256" key="5">
    <source>
        <dbReference type="ARBA" id="ARBA00023136"/>
    </source>
</evidence>
<evidence type="ECO:0000256" key="2">
    <source>
        <dbReference type="ARBA" id="ARBA00009166"/>
    </source>
</evidence>
<sequence length="327" mass="37199">MDIIFAGGNLPFEDKLFIFLHHIVEIPGLLLSLFVIFMILFYTPKWLKSYSLLIANVTLTDLIACCANLFVMQRIIPIKLSLFYISYGYCTFFGSHVCYIGYCLMVSSISNGLYSLCIAFVYRYYVLLHSGSIRTIYLLFICILVACPSVFHAVSFSTVDDNPEALKPLLASIFSYNLTNLVVSGHLSILRFWTMYAIIFACSSTVVAYSIMFLCRQRVLSALTIMDMSPKTKNVHRDLMMALTVQSLLPLVIVVCSMMYGAQQMNFVHSTTMEHLVLLIAAFNPVLSPLFSLYFVRPYRDSILKWLNRPKLRKAHLLSISVAYSMK</sequence>
<keyword evidence="4 6" id="KW-1133">Transmembrane helix</keyword>
<dbReference type="PANTHER" id="PTHR22945:SF40">
    <property type="entry name" value="SERPENTINE RECEPTOR, CLASS D (DELTA)-RELATED"/>
    <property type="match status" value="1"/>
</dbReference>
<dbReference type="InterPro" id="IPR019421">
    <property type="entry name" value="7TM_GPCR_serpentine_rcpt_Srd"/>
</dbReference>
<dbReference type="WBParaSite" id="MBELARI_LOCUS2636">
    <property type="protein sequence ID" value="MBELARI_LOCUS2636"/>
    <property type="gene ID" value="MBELARI_LOCUS2636"/>
</dbReference>
<evidence type="ECO:0000256" key="1">
    <source>
        <dbReference type="ARBA" id="ARBA00004141"/>
    </source>
</evidence>
<keyword evidence="5 6" id="KW-0472">Membrane</keyword>
<feature type="transmembrane region" description="Helical" evidence="6">
    <location>
        <begin position="275"/>
        <end position="296"/>
    </location>
</feature>
<evidence type="ECO:0000256" key="4">
    <source>
        <dbReference type="ARBA" id="ARBA00022989"/>
    </source>
</evidence>
<evidence type="ECO:0008006" key="9">
    <source>
        <dbReference type="Google" id="ProtNLM"/>
    </source>
</evidence>
<feature type="transmembrane region" description="Helical" evidence="6">
    <location>
        <begin position="239"/>
        <end position="263"/>
    </location>
</feature>
<dbReference type="SUPFAM" id="SSF81321">
    <property type="entry name" value="Family A G protein-coupled receptor-like"/>
    <property type="match status" value="1"/>
</dbReference>
<feature type="transmembrane region" description="Helical" evidence="6">
    <location>
        <begin position="108"/>
        <end position="125"/>
    </location>
</feature>
<dbReference type="Gene3D" id="1.20.1070.10">
    <property type="entry name" value="Rhodopsin 7-helix transmembrane proteins"/>
    <property type="match status" value="1"/>
</dbReference>
<evidence type="ECO:0000313" key="8">
    <source>
        <dbReference type="WBParaSite" id="MBELARI_LOCUS2636"/>
    </source>
</evidence>
<keyword evidence="7" id="KW-1185">Reference proteome</keyword>
<dbReference type="InterPro" id="IPR050920">
    <property type="entry name" value="Nematode_rcpt-like_delta"/>
</dbReference>
<organism evidence="7 8">
    <name type="scientific">Mesorhabditis belari</name>
    <dbReference type="NCBI Taxonomy" id="2138241"/>
    <lineage>
        <taxon>Eukaryota</taxon>
        <taxon>Metazoa</taxon>
        <taxon>Ecdysozoa</taxon>
        <taxon>Nematoda</taxon>
        <taxon>Chromadorea</taxon>
        <taxon>Rhabditida</taxon>
        <taxon>Rhabditina</taxon>
        <taxon>Rhabditomorpha</taxon>
        <taxon>Rhabditoidea</taxon>
        <taxon>Rhabditidae</taxon>
        <taxon>Mesorhabditinae</taxon>
        <taxon>Mesorhabditis</taxon>
    </lineage>
</organism>
<feature type="transmembrane region" description="Helical" evidence="6">
    <location>
        <begin position="82"/>
        <end position="102"/>
    </location>
</feature>
<protein>
    <recommendedName>
        <fullName evidence="9">G protein-coupled receptor</fullName>
    </recommendedName>
</protein>
<dbReference type="GO" id="GO:0016020">
    <property type="term" value="C:membrane"/>
    <property type="evidence" value="ECO:0007669"/>
    <property type="project" value="UniProtKB-SubCell"/>
</dbReference>
<evidence type="ECO:0000313" key="7">
    <source>
        <dbReference type="Proteomes" id="UP000887575"/>
    </source>
</evidence>
<dbReference type="Pfam" id="PF10317">
    <property type="entry name" value="7TM_GPCR_Srd"/>
    <property type="match status" value="1"/>
</dbReference>
<dbReference type="AlphaFoldDB" id="A0AAF3F6W6"/>